<reference evidence="1 2" key="1">
    <citation type="journal article" date="2018" name="Biotechnol. Biofuels">
        <title>Integrative visual omics of the white-rot fungus Polyporus brumalis exposes the biotechnological potential of its oxidative enzymes for delignifying raw plant biomass.</title>
        <authorList>
            <person name="Miyauchi S."/>
            <person name="Rancon A."/>
            <person name="Drula E."/>
            <person name="Hage H."/>
            <person name="Chaduli D."/>
            <person name="Favel A."/>
            <person name="Grisel S."/>
            <person name="Henrissat B."/>
            <person name="Herpoel-Gimbert I."/>
            <person name="Ruiz-Duenas F.J."/>
            <person name="Chevret D."/>
            <person name="Hainaut M."/>
            <person name="Lin J."/>
            <person name="Wang M."/>
            <person name="Pangilinan J."/>
            <person name="Lipzen A."/>
            <person name="Lesage-Meessen L."/>
            <person name="Navarro D."/>
            <person name="Riley R."/>
            <person name="Grigoriev I.V."/>
            <person name="Zhou S."/>
            <person name="Raouche S."/>
            <person name="Rosso M.N."/>
        </authorList>
    </citation>
    <scope>NUCLEOTIDE SEQUENCE [LARGE SCALE GENOMIC DNA]</scope>
    <source>
        <strain evidence="1 2">BRFM 1820</strain>
    </source>
</reference>
<protein>
    <submittedName>
        <fullName evidence="1">Uncharacterized protein</fullName>
    </submittedName>
</protein>
<keyword evidence="2" id="KW-1185">Reference proteome</keyword>
<dbReference type="EMBL" id="KZ857409">
    <property type="protein sequence ID" value="RDX48898.1"/>
    <property type="molecule type" value="Genomic_DNA"/>
</dbReference>
<name>A0A371D8Q0_9APHY</name>
<proteinExistence type="predicted"/>
<sequence length="131" mass="14000">MSRTPEHDHRQRCRGQKIRHAVLASPVNVSAGPCKVHDLPARHAGTQVTAAQSDVCVRVHLWRHLCGAVQGGVRARGPNACCARCAANIVADGCCPRHPSYAESPCHPVPVAACVFQDRKGSGTCMSIFGR</sequence>
<accession>A0A371D8Q0</accession>
<dbReference type="Proteomes" id="UP000256964">
    <property type="component" value="Unassembled WGS sequence"/>
</dbReference>
<evidence type="ECO:0000313" key="1">
    <source>
        <dbReference type="EMBL" id="RDX48898.1"/>
    </source>
</evidence>
<dbReference type="AlphaFoldDB" id="A0A371D8Q0"/>
<organism evidence="1 2">
    <name type="scientific">Lentinus brumalis</name>
    <dbReference type="NCBI Taxonomy" id="2498619"/>
    <lineage>
        <taxon>Eukaryota</taxon>
        <taxon>Fungi</taxon>
        <taxon>Dikarya</taxon>
        <taxon>Basidiomycota</taxon>
        <taxon>Agaricomycotina</taxon>
        <taxon>Agaricomycetes</taxon>
        <taxon>Polyporales</taxon>
        <taxon>Polyporaceae</taxon>
        <taxon>Lentinus</taxon>
    </lineage>
</organism>
<gene>
    <name evidence="1" type="ORF">OH76DRAFT_638542</name>
</gene>
<evidence type="ECO:0000313" key="2">
    <source>
        <dbReference type="Proteomes" id="UP000256964"/>
    </source>
</evidence>